<evidence type="ECO:0000313" key="2">
    <source>
        <dbReference type="Proteomes" id="UP000201461"/>
    </source>
</evidence>
<proteinExistence type="predicted"/>
<sequence>MNRRVKMNSSHHTMPVSKGEDGILLHTDNTKYTVYWPSIARVTKHLKDKDIIVLTFENASNEETETAIHAYADYKNGLKKRKKSETTSASSEVDYSTHWGYQIGLSRDDLSVKEVAKLFIGRQKADMILIEKVNALTGEKHDNIRDAAHAIAHAEISVRFKDAESEIEEVLKRNGIPAAQLKIMTQNIMNKGE</sequence>
<protein>
    <submittedName>
        <fullName evidence="1">Uncharacterized protein</fullName>
    </submittedName>
</protein>
<dbReference type="EMBL" id="HQ317393">
    <property type="protein sequence ID" value="AGN30254.1"/>
    <property type="molecule type" value="Genomic_DNA"/>
</dbReference>
<dbReference type="Proteomes" id="UP000201461">
    <property type="component" value="Segment"/>
</dbReference>
<dbReference type="KEGG" id="vg:15926708"/>
<organism evidence="1 2">
    <name type="scientific">Vibrio phage nt-1</name>
    <dbReference type="NCBI Taxonomy" id="115992"/>
    <lineage>
        <taxon>Viruses</taxon>
        <taxon>Duplodnaviria</taxon>
        <taxon>Heunggongvirae</taxon>
        <taxon>Uroviricota</taxon>
        <taxon>Caudoviricetes</taxon>
        <taxon>Pantevenvirales</taxon>
        <taxon>Straboviridae</taxon>
        <taxon>Mylasvirus</taxon>
        <taxon>Mylasvirus persius</taxon>
    </lineage>
</organism>
<accession>R9TFJ6</accession>
<keyword evidence="2" id="KW-1185">Reference proteome</keyword>
<reference evidence="1 2" key="1">
    <citation type="journal article" date="2014" name="Genome Biol. Evol.">
        <title>Composite Conserved Promoter-Terminator Motifs (PeSLs) that Mediate Modular Shuffling in the Diverse T4-Like Myoviruses.</title>
        <authorList>
            <person name="Comeau A.M."/>
            <person name="Arbiol C."/>
            <person name="Krisch H.M."/>
        </authorList>
    </citation>
    <scope>NUCLEOTIDE SEQUENCE [LARGE SCALE GENOMIC DNA]</scope>
</reference>
<evidence type="ECO:0000313" key="1">
    <source>
        <dbReference type="EMBL" id="AGN30254.1"/>
    </source>
</evidence>
<name>R9TFJ6_9CAUD</name>
<dbReference type="GeneID" id="15926708"/>
<gene>
    <name evidence="1" type="ORF">VPFG_00255</name>
</gene>
<dbReference type="RefSeq" id="YP_008125403.1">
    <property type="nucleotide sequence ID" value="NC_021529.2"/>
</dbReference>